<proteinExistence type="predicted"/>
<sequence length="73" mass="7783">MPGGDNPLFFIGGVNPIWAAEALNQVTVTRLALGVLAHPLGTAKKCPPDWMTRYPPCGGDGCRSGLSGRRKYK</sequence>
<evidence type="ECO:0000313" key="2">
    <source>
        <dbReference type="Proteomes" id="UP000290932"/>
    </source>
</evidence>
<evidence type="ECO:0000313" key="1">
    <source>
        <dbReference type="EMBL" id="RXE57317.1"/>
    </source>
</evidence>
<gene>
    <name evidence="1" type="ORF">ABH15_04245</name>
</gene>
<dbReference type="AlphaFoldDB" id="A0A498H4G0"/>
<dbReference type="Proteomes" id="UP000290932">
    <property type="component" value="Unassembled WGS sequence"/>
</dbReference>
<organism evidence="1 2">
    <name type="scientific">Methanoculleus taiwanensis</name>
    <dbReference type="NCBI Taxonomy" id="1550565"/>
    <lineage>
        <taxon>Archaea</taxon>
        <taxon>Methanobacteriati</taxon>
        <taxon>Methanobacteriota</taxon>
        <taxon>Stenosarchaea group</taxon>
        <taxon>Methanomicrobia</taxon>
        <taxon>Methanomicrobiales</taxon>
        <taxon>Methanomicrobiaceae</taxon>
        <taxon>Methanoculleus</taxon>
    </lineage>
</organism>
<accession>A0A498H4G0</accession>
<dbReference type="EMBL" id="LHQS01000001">
    <property type="protein sequence ID" value="RXE57317.1"/>
    <property type="molecule type" value="Genomic_DNA"/>
</dbReference>
<reference evidence="1 2" key="1">
    <citation type="journal article" date="2015" name="Int. J. Syst. Evol. Microbiol.">
        <title>Methanoculleus taiwanensis sp. nov., a methanogen isolated from deep marine sediment at the deformation front area near Taiwan.</title>
        <authorList>
            <person name="Weng C.Y."/>
            <person name="Chen S.C."/>
            <person name="Lai M.C."/>
            <person name="Wu S.Y."/>
            <person name="Lin S."/>
            <person name="Yang T.F."/>
            <person name="Chen P.C."/>
        </authorList>
    </citation>
    <scope>NUCLEOTIDE SEQUENCE [LARGE SCALE GENOMIC DNA]</scope>
    <source>
        <strain evidence="1 2">CYW4</strain>
    </source>
</reference>
<name>A0A498H4G0_9EURY</name>
<comment type="caution">
    <text evidence="1">The sequence shown here is derived from an EMBL/GenBank/DDBJ whole genome shotgun (WGS) entry which is preliminary data.</text>
</comment>
<keyword evidence="2" id="KW-1185">Reference proteome</keyword>
<protein>
    <submittedName>
        <fullName evidence="1">Uncharacterized protein</fullName>
    </submittedName>
</protein>